<dbReference type="SUPFAM" id="SSF50630">
    <property type="entry name" value="Acid proteases"/>
    <property type="match status" value="1"/>
</dbReference>
<dbReference type="Pfam" id="PF00026">
    <property type="entry name" value="Asp"/>
    <property type="match status" value="1"/>
</dbReference>
<dbReference type="PANTHER" id="PTHR47966:SF51">
    <property type="entry name" value="BETA-SITE APP-CLEAVING ENZYME, ISOFORM A-RELATED"/>
    <property type="match status" value="1"/>
</dbReference>
<dbReference type="InParanoid" id="A0A1S0TL97"/>
<sequence length="163" mass="18445">MSNSLLLLVFLSITEIVHETIALHKQNSLRADLIKTGSLESYNKLLNFQIQRKKTQRKIGLDFGLASRPRTISETDEILKNYMDAQYYGQISIGTPAQNFSVVFDAGSSNLWIPFVKCRFSNIACCKLNLFASLINQNSYCGCVSKAQKLAINLHILHDIRQF</sequence>
<dbReference type="GO" id="GO:0004190">
    <property type="term" value="F:aspartic-type endopeptidase activity"/>
    <property type="evidence" value="ECO:0007669"/>
    <property type="project" value="InterPro"/>
</dbReference>
<dbReference type="Gene3D" id="2.40.70.10">
    <property type="entry name" value="Acid Proteases"/>
    <property type="match status" value="1"/>
</dbReference>
<evidence type="ECO:0000259" key="3">
    <source>
        <dbReference type="PROSITE" id="PS51767"/>
    </source>
</evidence>
<dbReference type="GO" id="GO:0005764">
    <property type="term" value="C:lysosome"/>
    <property type="evidence" value="ECO:0007669"/>
    <property type="project" value="TreeGrafter"/>
</dbReference>
<feature type="domain" description="Peptidase A1" evidence="3">
    <location>
        <begin position="87"/>
        <end position="163"/>
    </location>
</feature>
<dbReference type="InterPro" id="IPR001461">
    <property type="entry name" value="Aspartic_peptidase_A1"/>
</dbReference>
<gene>
    <name evidence="4" type="ORF">LOAG_13198</name>
</gene>
<feature type="signal peptide" evidence="2">
    <location>
        <begin position="1"/>
        <end position="22"/>
    </location>
</feature>
<comment type="similarity">
    <text evidence="1">Belongs to the peptidase A1 family.</text>
</comment>
<dbReference type="OrthoDB" id="771136at2759"/>
<name>A0A1S0TL97_LOALO</name>
<dbReference type="PANTHER" id="PTHR47966">
    <property type="entry name" value="BETA-SITE APP-CLEAVING ENZYME, ISOFORM A-RELATED"/>
    <property type="match status" value="1"/>
</dbReference>
<evidence type="ECO:0000256" key="2">
    <source>
        <dbReference type="SAM" id="SignalP"/>
    </source>
</evidence>
<dbReference type="OMA" id="NIACCKL"/>
<dbReference type="RefSeq" id="XP_003148757.1">
    <property type="nucleotide sequence ID" value="XM_003148709.1"/>
</dbReference>
<evidence type="ECO:0000313" key="4">
    <source>
        <dbReference type="EMBL" id="EFO15311.1"/>
    </source>
</evidence>
<feature type="chain" id="PRO_5010229192" description="Peptidase A1 domain-containing protein" evidence="2">
    <location>
        <begin position="23"/>
        <end position="163"/>
    </location>
</feature>
<organism evidence="4">
    <name type="scientific">Loa loa</name>
    <name type="common">Eye worm</name>
    <name type="synonym">Filaria loa</name>
    <dbReference type="NCBI Taxonomy" id="7209"/>
    <lineage>
        <taxon>Eukaryota</taxon>
        <taxon>Metazoa</taxon>
        <taxon>Ecdysozoa</taxon>
        <taxon>Nematoda</taxon>
        <taxon>Chromadorea</taxon>
        <taxon>Rhabditida</taxon>
        <taxon>Spirurina</taxon>
        <taxon>Spiruromorpha</taxon>
        <taxon>Filarioidea</taxon>
        <taxon>Onchocercidae</taxon>
        <taxon>Loa</taxon>
    </lineage>
</organism>
<reference evidence="4" key="1">
    <citation type="submission" date="2012-04" db="EMBL/GenBank/DDBJ databases">
        <title>The Genome Sequence of Loa loa.</title>
        <authorList>
            <consortium name="The Broad Institute Genome Sequencing Platform"/>
            <consortium name="Broad Institute Genome Sequencing Center for Infectious Disease"/>
            <person name="Nutman T.B."/>
            <person name="Fink D.L."/>
            <person name="Russ C."/>
            <person name="Young S."/>
            <person name="Zeng Q."/>
            <person name="Gargeya S."/>
            <person name="Alvarado L."/>
            <person name="Berlin A."/>
            <person name="Chapman S.B."/>
            <person name="Chen Z."/>
            <person name="Freedman E."/>
            <person name="Gellesch M."/>
            <person name="Goldberg J."/>
            <person name="Griggs A."/>
            <person name="Gujja S."/>
            <person name="Heilman E.R."/>
            <person name="Heiman D."/>
            <person name="Howarth C."/>
            <person name="Mehta T."/>
            <person name="Neiman D."/>
            <person name="Pearson M."/>
            <person name="Roberts A."/>
            <person name="Saif S."/>
            <person name="Shea T."/>
            <person name="Shenoy N."/>
            <person name="Sisk P."/>
            <person name="Stolte C."/>
            <person name="Sykes S."/>
            <person name="White J."/>
            <person name="Yandava C."/>
            <person name="Haas B."/>
            <person name="Henn M.R."/>
            <person name="Nusbaum C."/>
            <person name="Birren B."/>
        </authorList>
    </citation>
    <scope>NUCLEOTIDE SEQUENCE [LARGE SCALE GENOMIC DNA]</scope>
</reference>
<dbReference type="GeneID" id="9950671"/>
<dbReference type="AlphaFoldDB" id="A0A1S0TL97"/>
<dbReference type="PROSITE" id="PS51767">
    <property type="entry name" value="PEPTIDASE_A1"/>
    <property type="match status" value="1"/>
</dbReference>
<dbReference type="GO" id="GO:0006508">
    <property type="term" value="P:proteolysis"/>
    <property type="evidence" value="ECO:0007669"/>
    <property type="project" value="InterPro"/>
</dbReference>
<proteinExistence type="inferred from homology"/>
<accession>A0A1S0TL97</accession>
<dbReference type="InterPro" id="IPR033121">
    <property type="entry name" value="PEPTIDASE_A1"/>
</dbReference>
<dbReference type="EMBL" id="JH712982">
    <property type="protein sequence ID" value="EFO15311.1"/>
    <property type="molecule type" value="Genomic_DNA"/>
</dbReference>
<dbReference type="InterPro" id="IPR021109">
    <property type="entry name" value="Peptidase_aspartic_dom_sf"/>
</dbReference>
<protein>
    <recommendedName>
        <fullName evidence="3">Peptidase A1 domain-containing protein</fullName>
    </recommendedName>
</protein>
<keyword evidence="2" id="KW-0732">Signal</keyword>
<dbReference type="CTD" id="9950671"/>
<dbReference type="KEGG" id="loa:LOAG_13198"/>
<evidence type="ECO:0000256" key="1">
    <source>
        <dbReference type="ARBA" id="ARBA00007447"/>
    </source>
</evidence>